<comment type="caution">
    <text evidence="1">The sequence shown here is derived from an EMBL/GenBank/DDBJ whole genome shotgun (WGS) entry which is preliminary data.</text>
</comment>
<organism evidence="1 2">
    <name type="scientific">Pseudohoeflea suaedae</name>
    <dbReference type="NCBI Taxonomy" id="877384"/>
    <lineage>
        <taxon>Bacteria</taxon>
        <taxon>Pseudomonadati</taxon>
        <taxon>Pseudomonadota</taxon>
        <taxon>Alphaproteobacteria</taxon>
        <taxon>Hyphomicrobiales</taxon>
        <taxon>Rhizobiaceae</taxon>
        <taxon>Pseudohoeflea</taxon>
    </lineage>
</organism>
<proteinExistence type="predicted"/>
<dbReference type="Proteomes" id="UP000295131">
    <property type="component" value="Unassembled WGS sequence"/>
</dbReference>
<reference evidence="1 2" key="1">
    <citation type="journal article" date="2013" name="Int. J. Syst. Evol. Microbiol.">
        <title>Hoeflea suaedae sp. nov., an endophytic bacterium isolated from the root of the halophyte Suaeda maritima.</title>
        <authorList>
            <person name="Chung E.J."/>
            <person name="Park J.A."/>
            <person name="Pramanik P."/>
            <person name="Bibi F."/>
            <person name="Jeon C.O."/>
            <person name="Chung Y.R."/>
        </authorList>
    </citation>
    <scope>NUCLEOTIDE SEQUENCE [LARGE SCALE GENOMIC DNA]</scope>
    <source>
        <strain evidence="1 2">YC6898</strain>
    </source>
</reference>
<dbReference type="EMBL" id="SMSI01000001">
    <property type="protein sequence ID" value="TDH38104.1"/>
    <property type="molecule type" value="Genomic_DNA"/>
</dbReference>
<sequence length="229" mass="25119">MRHFFSKGWLLIMSNPETPENSGGKSGATRRPETLSELRASLAPDHPLSMLMAADLSEDQYGELEAIVSRPDWSEDHREVFRGLVRLAVHKYLALSSISEGGLAITEASAGLDEDLSALEKAVAVKGKHGFPESSDDQKALSTLRALRELIPQTVSKKAVDPHRRAVRMFCDAFGFGAGKLVSELKAGSKEHPNPLCKFVQRSLAFSGKNLGHDQVREYVAEALRGPRR</sequence>
<evidence type="ECO:0000313" key="1">
    <source>
        <dbReference type="EMBL" id="TDH38104.1"/>
    </source>
</evidence>
<protein>
    <submittedName>
        <fullName evidence="1">Uncharacterized protein</fullName>
    </submittedName>
</protein>
<accession>A0A4R5PM87</accession>
<dbReference type="AlphaFoldDB" id="A0A4R5PM87"/>
<name>A0A4R5PM87_9HYPH</name>
<evidence type="ECO:0000313" key="2">
    <source>
        <dbReference type="Proteomes" id="UP000295131"/>
    </source>
</evidence>
<keyword evidence="2" id="KW-1185">Reference proteome</keyword>
<dbReference type="RefSeq" id="WP_133282939.1">
    <property type="nucleotide sequence ID" value="NZ_SMSI01000001.1"/>
</dbReference>
<gene>
    <name evidence="1" type="ORF">E2A64_02965</name>
</gene>